<feature type="compositionally biased region" description="Acidic residues" evidence="8">
    <location>
        <begin position="17"/>
        <end position="27"/>
    </location>
</feature>
<keyword evidence="6 7" id="KW-0472">Membrane</keyword>
<dbReference type="EMBL" id="BMAC01001155">
    <property type="protein sequence ID" value="GFQ06068.1"/>
    <property type="molecule type" value="Genomic_DNA"/>
</dbReference>
<comment type="similarity">
    <text evidence="2 7">Belongs to the Casparian strip membrane proteins (CASP) family.</text>
</comment>
<feature type="transmembrane region" description="Helical" evidence="7">
    <location>
        <begin position="76"/>
        <end position="96"/>
    </location>
</feature>
<evidence type="ECO:0000256" key="4">
    <source>
        <dbReference type="ARBA" id="ARBA00022692"/>
    </source>
</evidence>
<protein>
    <recommendedName>
        <fullName evidence="7">CASP-like protein</fullName>
    </recommendedName>
</protein>
<organism evidence="10 11">
    <name type="scientific">Phtheirospermum japonicum</name>
    <dbReference type="NCBI Taxonomy" id="374723"/>
    <lineage>
        <taxon>Eukaryota</taxon>
        <taxon>Viridiplantae</taxon>
        <taxon>Streptophyta</taxon>
        <taxon>Embryophyta</taxon>
        <taxon>Tracheophyta</taxon>
        <taxon>Spermatophyta</taxon>
        <taxon>Magnoliopsida</taxon>
        <taxon>eudicotyledons</taxon>
        <taxon>Gunneridae</taxon>
        <taxon>Pentapetalae</taxon>
        <taxon>asterids</taxon>
        <taxon>lamiids</taxon>
        <taxon>Lamiales</taxon>
        <taxon>Orobanchaceae</taxon>
        <taxon>Orobanchaceae incertae sedis</taxon>
        <taxon>Phtheirospermum</taxon>
    </lineage>
</organism>
<keyword evidence="3 7" id="KW-1003">Cell membrane</keyword>
<evidence type="ECO:0000256" key="7">
    <source>
        <dbReference type="RuleBase" id="RU361233"/>
    </source>
</evidence>
<evidence type="ECO:0000256" key="8">
    <source>
        <dbReference type="SAM" id="MobiDB-lite"/>
    </source>
</evidence>
<keyword evidence="5 7" id="KW-1133">Transmembrane helix</keyword>
<comment type="subcellular location">
    <subcellularLocation>
        <location evidence="1 7">Cell membrane</location>
        <topology evidence="1 7">Multi-pass membrane protein</topology>
    </subcellularLocation>
</comment>
<dbReference type="Pfam" id="PF04535">
    <property type="entry name" value="CASP_dom"/>
    <property type="match status" value="1"/>
</dbReference>
<feature type="domain" description="Casparian strip membrane protein" evidence="9">
    <location>
        <begin position="34"/>
        <end position="89"/>
    </location>
</feature>
<proteinExistence type="inferred from homology"/>
<evidence type="ECO:0000256" key="1">
    <source>
        <dbReference type="ARBA" id="ARBA00004651"/>
    </source>
</evidence>
<feature type="region of interest" description="Disordered" evidence="8">
    <location>
        <begin position="1"/>
        <end position="27"/>
    </location>
</feature>
<evidence type="ECO:0000256" key="5">
    <source>
        <dbReference type="ARBA" id="ARBA00022989"/>
    </source>
</evidence>
<comment type="caution">
    <text evidence="7">Lacks conserved residue(s) required for the propagation of feature annotation.</text>
</comment>
<gene>
    <name evidence="10" type="ORF">PHJA_002750800</name>
</gene>
<comment type="caution">
    <text evidence="10">The sequence shown here is derived from an EMBL/GenBank/DDBJ whole genome shotgun (WGS) entry which is preliminary data.</text>
</comment>
<keyword evidence="11" id="KW-1185">Reference proteome</keyword>
<dbReference type="GO" id="GO:0005886">
    <property type="term" value="C:plasma membrane"/>
    <property type="evidence" value="ECO:0007669"/>
    <property type="project" value="UniProtKB-SubCell"/>
</dbReference>
<evidence type="ECO:0000256" key="3">
    <source>
        <dbReference type="ARBA" id="ARBA00022475"/>
    </source>
</evidence>
<evidence type="ECO:0000256" key="6">
    <source>
        <dbReference type="ARBA" id="ARBA00023136"/>
    </source>
</evidence>
<name>A0A830D086_9LAMI</name>
<dbReference type="NCBIfam" id="TIGR01569">
    <property type="entry name" value="A_tha_TIGR01569"/>
    <property type="match status" value="1"/>
</dbReference>
<dbReference type="InterPro" id="IPR006459">
    <property type="entry name" value="CASP/CASPL"/>
</dbReference>
<feature type="transmembrane region" description="Helical" evidence="7">
    <location>
        <begin position="35"/>
        <end position="56"/>
    </location>
</feature>
<evidence type="ECO:0000313" key="11">
    <source>
        <dbReference type="Proteomes" id="UP000653305"/>
    </source>
</evidence>
<evidence type="ECO:0000256" key="2">
    <source>
        <dbReference type="ARBA" id="ARBA00007651"/>
    </source>
</evidence>
<dbReference type="OrthoDB" id="1904499at2759"/>
<dbReference type="AlphaFoldDB" id="A0A830D086"/>
<reference evidence="10" key="1">
    <citation type="submission" date="2020-07" db="EMBL/GenBank/DDBJ databases">
        <title>Ethylene signaling mediates host invasion by parasitic plants.</title>
        <authorList>
            <person name="Yoshida S."/>
        </authorList>
    </citation>
    <scope>NUCLEOTIDE SEQUENCE</scope>
    <source>
        <strain evidence="10">Okayama</strain>
    </source>
</reference>
<dbReference type="Proteomes" id="UP000653305">
    <property type="component" value="Unassembled WGS sequence"/>
</dbReference>
<sequence>MATQFETDMEDSKGFVEENEESVENEDEKDQAKMIALLLMAACAASMTTAFTGKYGNSHVGWMAICDHFAKFCNRGQAVIILTYLGFALYLILTLVSPRNCYISKPLDLIKKGDL</sequence>
<comment type="subunit">
    <text evidence="7">Homodimer and heterodimers.</text>
</comment>
<keyword evidence="4 7" id="KW-0812">Transmembrane</keyword>
<evidence type="ECO:0000259" key="9">
    <source>
        <dbReference type="Pfam" id="PF04535"/>
    </source>
</evidence>
<dbReference type="InterPro" id="IPR006702">
    <property type="entry name" value="CASP_dom"/>
</dbReference>
<accession>A0A830D086</accession>
<evidence type="ECO:0000313" key="10">
    <source>
        <dbReference type="EMBL" id="GFQ06068.1"/>
    </source>
</evidence>